<feature type="domain" description="PBC" evidence="8">
    <location>
        <begin position="2"/>
        <end position="183"/>
    </location>
</feature>
<dbReference type="Pfam" id="PF05920">
    <property type="entry name" value="Homeobox_KN"/>
    <property type="match status" value="1"/>
</dbReference>
<evidence type="ECO:0000259" key="7">
    <source>
        <dbReference type="PROSITE" id="PS50071"/>
    </source>
</evidence>
<dbReference type="PROSITE" id="PS50071">
    <property type="entry name" value="HOMEOBOX_2"/>
    <property type="match status" value="1"/>
</dbReference>
<dbReference type="InterPro" id="IPR050224">
    <property type="entry name" value="TALE_homeobox"/>
</dbReference>
<evidence type="ECO:0000256" key="2">
    <source>
        <dbReference type="ARBA" id="ARBA00007601"/>
    </source>
</evidence>
<dbReference type="CDD" id="cd00086">
    <property type="entry name" value="homeodomain"/>
    <property type="match status" value="1"/>
</dbReference>
<dbReference type="InterPro" id="IPR009057">
    <property type="entry name" value="Homeodomain-like_sf"/>
</dbReference>
<dbReference type="GO" id="GO:0005634">
    <property type="term" value="C:nucleus"/>
    <property type="evidence" value="ECO:0007669"/>
    <property type="project" value="UniProtKB-SubCell"/>
</dbReference>
<dbReference type="GO" id="GO:0000987">
    <property type="term" value="F:cis-regulatory region sequence-specific DNA binding"/>
    <property type="evidence" value="ECO:0007669"/>
    <property type="project" value="UniProtKB-ARBA"/>
</dbReference>
<evidence type="ECO:0000313" key="11">
    <source>
        <dbReference type="Proteomes" id="UP000827892"/>
    </source>
</evidence>
<organism evidence="10 12">
    <name type="scientific">Caenorhabditis briggsae</name>
    <dbReference type="NCBI Taxonomy" id="6238"/>
    <lineage>
        <taxon>Eukaryota</taxon>
        <taxon>Metazoa</taxon>
        <taxon>Ecdysozoa</taxon>
        <taxon>Nematoda</taxon>
        <taxon>Chromadorea</taxon>
        <taxon>Rhabditida</taxon>
        <taxon>Rhabditina</taxon>
        <taxon>Rhabditomorpha</taxon>
        <taxon>Rhabditoidea</taxon>
        <taxon>Rhabditidae</taxon>
        <taxon>Peloderinae</taxon>
        <taxon>Caenorhabditis</taxon>
    </lineage>
</organism>
<comment type="similarity">
    <text evidence="2">Belongs to the TALE/PBX homeobox family.</text>
</comment>
<dbReference type="AlphaFoldDB" id="A0AAE9FKK6"/>
<evidence type="ECO:0000313" key="12">
    <source>
        <dbReference type="Proteomes" id="UP000829354"/>
    </source>
</evidence>
<evidence type="ECO:0000256" key="1">
    <source>
        <dbReference type="ARBA" id="ARBA00004123"/>
    </source>
</evidence>
<evidence type="ECO:0000256" key="5">
    <source>
        <dbReference type="ARBA" id="ARBA00023242"/>
    </source>
</evidence>
<dbReference type="EMBL" id="CP090896">
    <property type="protein sequence ID" value="ULT84237.1"/>
    <property type="molecule type" value="Genomic_DNA"/>
</dbReference>
<keyword evidence="3 6" id="KW-0238">DNA-binding</keyword>
<evidence type="ECO:0000256" key="3">
    <source>
        <dbReference type="ARBA" id="ARBA00023125"/>
    </source>
</evidence>
<dbReference type="InterPro" id="IPR005542">
    <property type="entry name" value="PBX_PBC_dom"/>
</dbReference>
<evidence type="ECO:0000259" key="8">
    <source>
        <dbReference type="PROSITE" id="PS51978"/>
    </source>
</evidence>
<feature type="domain" description="Homeobox" evidence="7">
    <location>
        <begin position="182"/>
        <end position="245"/>
    </location>
</feature>
<dbReference type="PROSITE" id="PS00027">
    <property type="entry name" value="HOMEOBOX_1"/>
    <property type="match status" value="1"/>
</dbReference>
<dbReference type="EMBL" id="CP092625">
    <property type="protein sequence ID" value="UMM43481.1"/>
    <property type="molecule type" value="Genomic_DNA"/>
</dbReference>
<dbReference type="Gene3D" id="1.10.10.60">
    <property type="entry name" value="Homeodomain-like"/>
    <property type="match status" value="1"/>
</dbReference>
<dbReference type="InterPro" id="IPR008422">
    <property type="entry name" value="KN_HD"/>
</dbReference>
<feature type="DNA-binding region" description="Homeobox" evidence="6">
    <location>
        <begin position="184"/>
        <end position="246"/>
    </location>
</feature>
<dbReference type="Proteomes" id="UP000829354">
    <property type="component" value="Chromosome X"/>
</dbReference>
<reference evidence="9 11" key="2">
    <citation type="submission" date="2022-05" db="EMBL/GenBank/DDBJ databases">
        <title>Chromosome-level reference genomes for two strains of Caenorhabditis briggsae: an improved platform for comparative genomics.</title>
        <authorList>
            <person name="Stevens L."/>
            <person name="Andersen E.C."/>
        </authorList>
    </citation>
    <scope>NUCLEOTIDE SEQUENCE [LARGE SCALE GENOMIC DNA]</scope>
    <source>
        <strain evidence="9">QX1410_ONT</strain>
        <tissue evidence="9">Whole-organism</tissue>
    </source>
</reference>
<dbReference type="KEGG" id="cbr:CBG_05292"/>
<dbReference type="SUPFAM" id="SSF46689">
    <property type="entry name" value="Homeodomain-like"/>
    <property type="match status" value="1"/>
</dbReference>
<evidence type="ECO:0000256" key="4">
    <source>
        <dbReference type="ARBA" id="ARBA00023155"/>
    </source>
</evidence>
<proteinExistence type="inferred from homology"/>
<gene>
    <name evidence="9" type="ORF">L3Y34_013114</name>
    <name evidence="10" type="ORF">L5515_018961</name>
</gene>
<keyword evidence="4 6" id="KW-0371">Homeobox</keyword>
<sequence length="312" mass="35666">MGGPTNLAELLAEVTKITDMTLDENAMNSLKCQIRVNPLHRAMQSVLIDNKEKVSISPRPALCPVNNQNEKMLDNMLTAEGIVVPGCDPSHVADIKREPDFNRELNSVQNDLNQEIGACHKRRAEFSETVSNVIRSQGEFRPITHKDIECMSNMVSHKFQKVIECAKQRSCENVTHLKRVYMDARRTRKNFSRQSTEILNNYFQAHITHPYPTEQEKEELARQCNISVGQVSNWFGNKRIRYKKMLSKEKSENERNAQRCAPQPMPCIPNPYMMQGYSMAPPFMLVPPNMPDYQQFVPKFEPPTTAGSSVSH</sequence>
<dbReference type="InterPro" id="IPR001356">
    <property type="entry name" value="HD"/>
</dbReference>
<keyword evidence="5 6" id="KW-0539">Nucleus</keyword>
<evidence type="ECO:0000256" key="6">
    <source>
        <dbReference type="PROSITE-ProRule" id="PRU00108"/>
    </source>
</evidence>
<dbReference type="GO" id="GO:0000981">
    <property type="term" value="F:DNA-binding transcription factor activity, RNA polymerase II-specific"/>
    <property type="evidence" value="ECO:0007669"/>
    <property type="project" value="InterPro"/>
</dbReference>
<accession>A0AAE9FKK6</accession>
<dbReference type="Proteomes" id="UP000827892">
    <property type="component" value="Chromosome X"/>
</dbReference>
<protein>
    <submittedName>
        <fullName evidence="10">Uncharacterized protein</fullName>
    </submittedName>
</protein>
<name>A0AAE9FKK6_CAEBR</name>
<dbReference type="Pfam" id="PF03792">
    <property type="entry name" value="PBC"/>
    <property type="match status" value="1"/>
</dbReference>
<comment type="subcellular location">
    <subcellularLocation>
        <location evidence="1 6">Nucleus</location>
    </subcellularLocation>
</comment>
<dbReference type="PROSITE" id="PS51978">
    <property type="entry name" value="PBC"/>
    <property type="match status" value="1"/>
</dbReference>
<reference evidence="10 12" key="1">
    <citation type="submission" date="2022-04" db="EMBL/GenBank/DDBJ databases">
        <title>Chromosome-level reference genomes for two strains of Caenorhabditis briggsae: an improved platform for comparative genomics.</title>
        <authorList>
            <person name="Stevens L."/>
            <person name="Andersen E."/>
        </authorList>
    </citation>
    <scope>NUCLEOTIDE SEQUENCE [LARGE SCALE GENOMIC DNA]</scope>
    <source>
        <strain evidence="10">VX34</strain>
        <tissue evidence="10">Whole-organism</tissue>
    </source>
</reference>
<dbReference type="SMART" id="SM00389">
    <property type="entry name" value="HOX"/>
    <property type="match status" value="1"/>
</dbReference>
<evidence type="ECO:0000313" key="9">
    <source>
        <dbReference type="EMBL" id="ULT84237.1"/>
    </source>
</evidence>
<dbReference type="InterPro" id="IPR017970">
    <property type="entry name" value="Homeobox_CS"/>
</dbReference>
<evidence type="ECO:0000313" key="10">
    <source>
        <dbReference type="EMBL" id="UMM43481.1"/>
    </source>
</evidence>
<keyword evidence="12" id="KW-1185">Reference proteome</keyword>
<dbReference type="PANTHER" id="PTHR11850">
    <property type="entry name" value="HOMEOBOX PROTEIN TRANSCRIPTION FACTORS"/>
    <property type="match status" value="1"/>
</dbReference>